<keyword evidence="3" id="KW-1185">Reference proteome</keyword>
<dbReference type="Proteomes" id="UP001320831">
    <property type="component" value="Unassembled WGS sequence"/>
</dbReference>
<dbReference type="Pfam" id="PF10074">
    <property type="entry name" value="RovC_DNA-bd"/>
    <property type="match status" value="1"/>
</dbReference>
<name>A0ABT2LUN6_9HYPH</name>
<evidence type="ECO:0000313" key="2">
    <source>
        <dbReference type="EMBL" id="MCT7378245.1"/>
    </source>
</evidence>
<organism evidence="2 3">
    <name type="scientific">Chelativorans salis</name>
    <dbReference type="NCBI Taxonomy" id="2978478"/>
    <lineage>
        <taxon>Bacteria</taxon>
        <taxon>Pseudomonadati</taxon>
        <taxon>Pseudomonadota</taxon>
        <taxon>Alphaproteobacteria</taxon>
        <taxon>Hyphomicrobiales</taxon>
        <taxon>Phyllobacteriaceae</taxon>
        <taxon>Chelativorans</taxon>
    </lineage>
</organism>
<sequence>MTAFSSSATDAIDLGRLPCDAAVVLEPEGRQHVLLHEDERHLQLSLTQGNLLRPARLLTDAVAPPDRARHHLKALGCLNDLHTRGRLSARYFPVEPRHARLRFVLRALDGALAGASHRDIAVALFGHARVRADWSDPGDHLRDRVRRAIKRGYALMNGGYRRFLL</sequence>
<evidence type="ECO:0000313" key="3">
    <source>
        <dbReference type="Proteomes" id="UP001320831"/>
    </source>
</evidence>
<accession>A0ABT2LUN6</accession>
<dbReference type="InterPro" id="IPR018754">
    <property type="entry name" value="RovC-like_DNA-bd"/>
</dbReference>
<proteinExistence type="predicted"/>
<evidence type="ECO:0000259" key="1">
    <source>
        <dbReference type="Pfam" id="PF10074"/>
    </source>
</evidence>
<protein>
    <submittedName>
        <fullName evidence="2">DUF2285 domain-containing protein</fullName>
    </submittedName>
</protein>
<reference evidence="2 3" key="1">
    <citation type="submission" date="2022-09" db="EMBL/GenBank/DDBJ databases">
        <title>Chelativorans salina sp. nov., a novel slightly halophilic bacterium isolated from a saline lake sediment enrichment.</title>
        <authorList>
            <person name="Gao L."/>
            <person name="Fang B.-Z."/>
            <person name="Li W.-J."/>
        </authorList>
    </citation>
    <scope>NUCLEOTIDE SEQUENCE [LARGE SCALE GENOMIC DNA]</scope>
    <source>
        <strain evidence="2 3">EGI FJ00035</strain>
    </source>
</reference>
<dbReference type="EMBL" id="JAOCZP010000012">
    <property type="protein sequence ID" value="MCT7378245.1"/>
    <property type="molecule type" value="Genomic_DNA"/>
</dbReference>
<comment type="caution">
    <text evidence="2">The sequence shown here is derived from an EMBL/GenBank/DDBJ whole genome shotgun (WGS) entry which is preliminary data.</text>
</comment>
<gene>
    <name evidence="2" type="ORF">N5A92_24850</name>
</gene>
<feature type="domain" description="T6SS Transcription factor RovC-like DNA binding" evidence="1">
    <location>
        <begin position="73"/>
        <end position="164"/>
    </location>
</feature>